<dbReference type="InterPro" id="IPR009057">
    <property type="entry name" value="Homeodomain-like_sf"/>
</dbReference>
<name>A0A2N7JVC7_9VIBR</name>
<dbReference type="Pfam" id="PF00440">
    <property type="entry name" value="TetR_N"/>
    <property type="match status" value="1"/>
</dbReference>
<dbReference type="InterPro" id="IPR023772">
    <property type="entry name" value="DNA-bd_HTH_TetR-type_CS"/>
</dbReference>
<dbReference type="PROSITE" id="PS01081">
    <property type="entry name" value="HTH_TETR_1"/>
    <property type="match status" value="1"/>
</dbReference>
<dbReference type="InterPro" id="IPR036271">
    <property type="entry name" value="Tet_transcr_reg_TetR-rel_C_sf"/>
</dbReference>
<evidence type="ECO:0000313" key="7">
    <source>
        <dbReference type="Proteomes" id="UP000235406"/>
    </source>
</evidence>
<accession>A0A2N7JVC7</accession>
<protein>
    <recommendedName>
        <fullName evidence="5">HTH tetR-type domain-containing protein</fullName>
    </recommendedName>
</protein>
<dbReference type="Gene3D" id="1.10.10.60">
    <property type="entry name" value="Homeodomain-like"/>
    <property type="match status" value="1"/>
</dbReference>
<dbReference type="EMBL" id="MCZK01000171">
    <property type="protein sequence ID" value="PMM63611.1"/>
    <property type="molecule type" value="Genomic_DNA"/>
</dbReference>
<dbReference type="SUPFAM" id="SSF48498">
    <property type="entry name" value="Tetracyclin repressor-like, C-terminal domain"/>
    <property type="match status" value="1"/>
</dbReference>
<dbReference type="AlphaFoldDB" id="A0A2N7JVC7"/>
<proteinExistence type="predicted"/>
<gene>
    <name evidence="6" type="ORF">BCT49_17595</name>
</gene>
<sequence>MAGRKRIFDKDVALDKAMRTFWGNGYSGTSISHLTSEIGINSPSLYAAFGNKDQLFKDVLVHYSTQYAAPHYYHLTASSGASLKERLRACFYGLIELFTDNETPLGCLLIKSLNESDSVAFPEEAKTYLRDVGIKTKSTLIALIDSEINSEELPKNTSIELLVEYLLSVSYGLAIQARTGQPKEALNEIMDYALSTLPYNDN</sequence>
<keyword evidence="1" id="KW-0805">Transcription regulation</keyword>
<feature type="domain" description="HTH tetR-type" evidence="5">
    <location>
        <begin position="7"/>
        <end position="67"/>
    </location>
</feature>
<evidence type="ECO:0000256" key="2">
    <source>
        <dbReference type="ARBA" id="ARBA00023125"/>
    </source>
</evidence>
<comment type="caution">
    <text evidence="6">The sequence shown here is derived from an EMBL/GenBank/DDBJ whole genome shotgun (WGS) entry which is preliminary data.</text>
</comment>
<dbReference type="PANTHER" id="PTHR47506:SF1">
    <property type="entry name" value="HTH-TYPE TRANSCRIPTIONAL REGULATOR YJDC"/>
    <property type="match status" value="1"/>
</dbReference>
<dbReference type="PROSITE" id="PS50977">
    <property type="entry name" value="HTH_TETR_2"/>
    <property type="match status" value="1"/>
</dbReference>
<feature type="DNA-binding region" description="H-T-H motif" evidence="4">
    <location>
        <begin position="30"/>
        <end position="49"/>
    </location>
</feature>
<dbReference type="PANTHER" id="PTHR47506">
    <property type="entry name" value="TRANSCRIPTIONAL REGULATORY PROTEIN"/>
    <property type="match status" value="1"/>
</dbReference>
<reference evidence="7" key="1">
    <citation type="submission" date="2016-07" db="EMBL/GenBank/DDBJ databases">
        <title>Nontailed viruses are major unrecognized killers of bacteria in the ocean.</title>
        <authorList>
            <person name="Kauffman K."/>
            <person name="Hussain F."/>
            <person name="Yang J."/>
            <person name="Arevalo P."/>
            <person name="Brown J."/>
            <person name="Cutler M."/>
            <person name="Kelly L."/>
            <person name="Polz M.F."/>
        </authorList>
    </citation>
    <scope>NUCLEOTIDE SEQUENCE [LARGE SCALE GENOMIC DNA]</scope>
    <source>
        <strain evidence="7">10N.261.46.F8</strain>
    </source>
</reference>
<evidence type="ECO:0000313" key="6">
    <source>
        <dbReference type="EMBL" id="PMM63611.1"/>
    </source>
</evidence>
<evidence type="ECO:0000256" key="3">
    <source>
        <dbReference type="ARBA" id="ARBA00023163"/>
    </source>
</evidence>
<dbReference type="RefSeq" id="WP_102438398.1">
    <property type="nucleotide sequence ID" value="NZ_CAWNVI010000171.1"/>
</dbReference>
<dbReference type="Proteomes" id="UP000235406">
    <property type="component" value="Unassembled WGS sequence"/>
</dbReference>
<evidence type="ECO:0000259" key="5">
    <source>
        <dbReference type="PROSITE" id="PS50977"/>
    </source>
</evidence>
<dbReference type="InterPro" id="IPR001647">
    <property type="entry name" value="HTH_TetR"/>
</dbReference>
<keyword evidence="3" id="KW-0804">Transcription</keyword>
<evidence type="ECO:0000256" key="1">
    <source>
        <dbReference type="ARBA" id="ARBA00023015"/>
    </source>
</evidence>
<dbReference type="GO" id="GO:0003677">
    <property type="term" value="F:DNA binding"/>
    <property type="evidence" value="ECO:0007669"/>
    <property type="project" value="UniProtKB-UniRule"/>
</dbReference>
<dbReference type="OrthoDB" id="270177at2"/>
<dbReference type="SUPFAM" id="SSF46689">
    <property type="entry name" value="Homeodomain-like"/>
    <property type="match status" value="1"/>
</dbReference>
<dbReference type="Gene3D" id="1.10.357.10">
    <property type="entry name" value="Tetracycline Repressor, domain 2"/>
    <property type="match status" value="1"/>
</dbReference>
<keyword evidence="2 4" id="KW-0238">DNA-binding</keyword>
<organism evidence="6 7">
    <name type="scientific">Vibrio lentus</name>
    <dbReference type="NCBI Taxonomy" id="136468"/>
    <lineage>
        <taxon>Bacteria</taxon>
        <taxon>Pseudomonadati</taxon>
        <taxon>Pseudomonadota</taxon>
        <taxon>Gammaproteobacteria</taxon>
        <taxon>Vibrionales</taxon>
        <taxon>Vibrionaceae</taxon>
        <taxon>Vibrio</taxon>
    </lineage>
</organism>
<evidence type="ECO:0000256" key="4">
    <source>
        <dbReference type="PROSITE-ProRule" id="PRU00335"/>
    </source>
</evidence>